<dbReference type="InterPro" id="IPR019308">
    <property type="entry name" value="TMEM214"/>
</dbReference>
<dbReference type="PANTHER" id="PTHR13448:SF9">
    <property type="entry name" value="(RAPE) HYPOTHETICAL PROTEIN"/>
    <property type="match status" value="1"/>
</dbReference>
<dbReference type="RefSeq" id="XP_019085375.1">
    <property type="nucleotide sequence ID" value="XM_019229830.1"/>
</dbReference>
<protein>
    <submittedName>
        <fullName evidence="2">Uncharacterized protein LOC104714885</fullName>
    </submittedName>
</protein>
<keyword evidence="1" id="KW-1185">Reference proteome</keyword>
<accession>A0ABM1QF37</accession>
<reference evidence="1" key="1">
    <citation type="journal article" date="2014" name="Nat. Commun.">
        <title>The emerging biofuel crop Camelina sativa retains a highly undifferentiated hexaploid genome structure.</title>
        <authorList>
            <person name="Kagale S."/>
            <person name="Koh C."/>
            <person name="Nixon J."/>
            <person name="Bollina V."/>
            <person name="Clarke W.E."/>
            <person name="Tuteja R."/>
            <person name="Spillane C."/>
            <person name="Robinson S.J."/>
            <person name="Links M.G."/>
            <person name="Clarke C."/>
            <person name="Higgins E.E."/>
            <person name="Huebert T."/>
            <person name="Sharpe A.G."/>
            <person name="Parkin I.A."/>
        </authorList>
    </citation>
    <scope>NUCLEOTIDE SEQUENCE [LARGE SCALE GENOMIC DNA]</scope>
    <source>
        <strain evidence="1">cv. DH55</strain>
    </source>
</reference>
<dbReference type="GeneID" id="104714885"/>
<reference evidence="2" key="2">
    <citation type="submission" date="2025-08" db="UniProtKB">
        <authorList>
            <consortium name="RefSeq"/>
        </authorList>
    </citation>
    <scope>IDENTIFICATION</scope>
    <source>
        <tissue evidence="2">Leaf</tissue>
    </source>
</reference>
<dbReference type="Proteomes" id="UP000694864">
    <property type="component" value="Chromosome 9"/>
</dbReference>
<organism evidence="1 2">
    <name type="scientific">Camelina sativa</name>
    <name type="common">False flax</name>
    <name type="synonym">Myagrum sativum</name>
    <dbReference type="NCBI Taxonomy" id="90675"/>
    <lineage>
        <taxon>Eukaryota</taxon>
        <taxon>Viridiplantae</taxon>
        <taxon>Streptophyta</taxon>
        <taxon>Embryophyta</taxon>
        <taxon>Tracheophyta</taxon>
        <taxon>Spermatophyta</taxon>
        <taxon>Magnoliopsida</taxon>
        <taxon>eudicotyledons</taxon>
        <taxon>Gunneridae</taxon>
        <taxon>Pentapetalae</taxon>
        <taxon>rosids</taxon>
        <taxon>malvids</taxon>
        <taxon>Brassicales</taxon>
        <taxon>Brassicaceae</taxon>
        <taxon>Camelineae</taxon>
        <taxon>Camelina</taxon>
    </lineage>
</organism>
<evidence type="ECO:0000313" key="1">
    <source>
        <dbReference type="Proteomes" id="UP000694864"/>
    </source>
</evidence>
<evidence type="ECO:0000313" key="2">
    <source>
        <dbReference type="RefSeq" id="XP_019085375.1"/>
    </source>
</evidence>
<name>A0ABM1QF37_CAMSA</name>
<proteinExistence type="predicted"/>
<sequence length="604" mass="68154">MGLGFAFDKYPPLPEFRISRFLDYYGAALSGVSCPWREMFNDSNLATLMDLIDVPLCHIPEPVIRTSVEWLNQQVPERLRYLFVLSTFNYILSYLVTPPGGLPEGFVPQGAKIGPHRSKMAMFVTLAMILRSKPHLLARVLPSLRLRRMYKGQGQFQLTLWLITQASKDDLSLGLLSWAHNLLPLVDSHPQSKDAILDFVEKILAKPDDHARFLKAPLWEGKQRLIPPHSLEILLRLAFPASSEPTTSRFKAIYPLLKKLALLRTRNSQPIEENIFTFSLRLSGEENTALAEEARSIAIWSLTVNKECWKIWENLYYRNVKVSLDILKTLVGKFQDGALEAMNDQIFFFSLYLAARGNLPQQATAVAIWSLNIILDCWKQRGNISVDNLKACVALLEHLAERCMDHSLNLSSSPSDTLATSPGSKAWKQITRKIFTLSLKLAGEVLQWQSKSQRGHYFDVNCVTYLPYFQFLPPAADDSKVKGNLEASVALLKMLVEEWKDHSLKLSSSPSDTLTLGQTMKSFMLQNKYVIAEGRAKASLYKEADKSCKVISSRLSRVRSIIKDTTITAMVLVAVVILAAGRHNLFVHSVFWFGLGSCISVYKD</sequence>
<dbReference type="PANTHER" id="PTHR13448">
    <property type="entry name" value="TRANSMEMBRANE PROTEIN 214"/>
    <property type="match status" value="1"/>
</dbReference>
<gene>
    <name evidence="2" type="primary">LOC104714885</name>
</gene>
<dbReference type="Pfam" id="PF10151">
    <property type="entry name" value="TMEM214"/>
    <property type="match status" value="1"/>
</dbReference>